<sequence length="83" mass="9345">MPVFRGTRDEQGDDLMKGKHIKLKRTDPLEALKMEIAAELGLIDQVRLKGWHSLSAKEAGKIGGLMTQRIKSRSQQENENSLD</sequence>
<organism evidence="2 3">
    <name type="scientific">Desulfitobacterium hafniense DP7</name>
    <dbReference type="NCBI Taxonomy" id="537010"/>
    <lineage>
        <taxon>Bacteria</taxon>
        <taxon>Bacillati</taxon>
        <taxon>Bacillota</taxon>
        <taxon>Clostridia</taxon>
        <taxon>Eubacteriales</taxon>
        <taxon>Desulfitobacteriaceae</taxon>
        <taxon>Desulfitobacterium</taxon>
    </lineage>
</organism>
<evidence type="ECO:0000313" key="2">
    <source>
        <dbReference type="EMBL" id="EHL05573.1"/>
    </source>
</evidence>
<evidence type="ECO:0008006" key="4">
    <source>
        <dbReference type="Google" id="ProtNLM"/>
    </source>
</evidence>
<protein>
    <recommendedName>
        <fullName evidence="4">Small, acid-soluble spore protein, alpha/beta type</fullName>
    </recommendedName>
</protein>
<evidence type="ECO:0000256" key="1">
    <source>
        <dbReference type="ARBA" id="ARBA00003863"/>
    </source>
</evidence>
<name>G9XS45_DESHA</name>
<proteinExistence type="predicted"/>
<dbReference type="GO" id="GO:0006265">
    <property type="term" value="P:DNA topological change"/>
    <property type="evidence" value="ECO:0007669"/>
    <property type="project" value="InterPro"/>
</dbReference>
<gene>
    <name evidence="2" type="ORF">HMPREF0322_03793</name>
</gene>
<reference evidence="2 3" key="1">
    <citation type="submission" date="2011-08" db="EMBL/GenBank/DDBJ databases">
        <authorList>
            <person name="Weinstock G."/>
            <person name="Sodergren E."/>
            <person name="Clifton S."/>
            <person name="Fulton L."/>
            <person name="Fulton B."/>
            <person name="Courtney L."/>
            <person name="Fronick C."/>
            <person name="Harrison M."/>
            <person name="Strong C."/>
            <person name="Farmer C."/>
            <person name="Delahaunty K."/>
            <person name="Markovic C."/>
            <person name="Hall O."/>
            <person name="Minx P."/>
            <person name="Tomlinson C."/>
            <person name="Mitreva M."/>
            <person name="Hou S."/>
            <person name="Chen J."/>
            <person name="Wollam A."/>
            <person name="Pepin K.H."/>
            <person name="Johnson M."/>
            <person name="Bhonagiri V."/>
            <person name="Zhang X."/>
            <person name="Suruliraj S."/>
            <person name="Warren W."/>
            <person name="Chinwalla A."/>
            <person name="Mardis E.R."/>
            <person name="Wilson R.K."/>
        </authorList>
    </citation>
    <scope>NUCLEOTIDE SEQUENCE [LARGE SCALE GENOMIC DNA]</scope>
    <source>
        <strain evidence="2 3">DP7</strain>
    </source>
</reference>
<dbReference type="PATRIC" id="fig|537010.4.peg.3555"/>
<dbReference type="AlphaFoldDB" id="G9XS45"/>
<comment type="function">
    <text evidence="1">SASP are bound to spore DNA. They are double-stranded DNA-binding proteins that cause DNA to change to an a-like conformation. They protect the DNA backbone from chemical and enzymatic cleavage and are thus involved in dormant spore's high resistance to UV light.</text>
</comment>
<evidence type="ECO:0000313" key="3">
    <source>
        <dbReference type="Proteomes" id="UP000004416"/>
    </source>
</evidence>
<accession>G9XS45</accession>
<dbReference type="InterPro" id="IPR038300">
    <property type="entry name" value="SASP_sf_alpha/beta"/>
</dbReference>
<dbReference type="Gene3D" id="6.10.10.80">
    <property type="entry name" value="Small, acid-soluble spore protein, alpha/beta type-like"/>
    <property type="match status" value="1"/>
</dbReference>
<dbReference type="EMBL" id="AFZX01000096">
    <property type="protein sequence ID" value="EHL05573.1"/>
    <property type="molecule type" value="Genomic_DNA"/>
</dbReference>
<dbReference type="HOGENOM" id="CLU_169738_1_0_9"/>
<dbReference type="GO" id="GO:0003690">
    <property type="term" value="F:double-stranded DNA binding"/>
    <property type="evidence" value="ECO:0007669"/>
    <property type="project" value="InterPro"/>
</dbReference>
<dbReference type="Proteomes" id="UP000004416">
    <property type="component" value="Unassembled WGS sequence"/>
</dbReference>
<dbReference type="Pfam" id="PF00269">
    <property type="entry name" value="SASP"/>
    <property type="match status" value="1"/>
</dbReference>
<comment type="caution">
    <text evidence="2">The sequence shown here is derived from an EMBL/GenBank/DDBJ whole genome shotgun (WGS) entry which is preliminary data.</text>
</comment>
<dbReference type="InterPro" id="IPR001448">
    <property type="entry name" value="SASP_alpha/beta-type"/>
</dbReference>